<keyword evidence="2" id="KW-1185">Reference proteome</keyword>
<gene>
    <name evidence="1" type="ORF">VCR4J5_200403</name>
</gene>
<proteinExistence type="predicted"/>
<dbReference type="EMBL" id="CCJX01000103">
    <property type="protein sequence ID" value="CDT36265.1"/>
    <property type="molecule type" value="Genomic_DNA"/>
</dbReference>
<dbReference type="Proteomes" id="UP000049077">
    <property type="component" value="Unassembled WGS sequence"/>
</dbReference>
<comment type="caution">
    <text evidence="1">The sequence shown here is derived from an EMBL/GenBank/DDBJ whole genome shotgun (WGS) entry which is preliminary data.</text>
</comment>
<accession>A0ABM9QUR9</accession>
<sequence>MRASPSGSLFCFICMVKASLIVVTKSEQKEEASLSTVLHLSKCQNGNERILRLLK</sequence>
<reference evidence="1 2" key="1">
    <citation type="submission" date="2014-06" db="EMBL/GenBank/DDBJ databases">
        <authorList>
            <person name="Le Roux F."/>
        </authorList>
    </citation>
    <scope>NUCLEOTIDE SEQUENCE [LARGE SCALE GENOMIC DNA]</scope>
    <source>
        <strain evidence="1 2">J5-4</strain>
    </source>
</reference>
<evidence type="ECO:0000313" key="2">
    <source>
        <dbReference type="Proteomes" id="UP000049077"/>
    </source>
</evidence>
<evidence type="ECO:0000313" key="1">
    <source>
        <dbReference type="EMBL" id="CDT36265.1"/>
    </source>
</evidence>
<name>A0ABM9QUR9_9VIBR</name>
<protein>
    <submittedName>
        <fullName evidence="1">Uncharacterized protein</fullName>
    </submittedName>
</protein>
<organism evidence="1 2">
    <name type="scientific">Vibrio crassostreae</name>
    <dbReference type="NCBI Taxonomy" id="246167"/>
    <lineage>
        <taxon>Bacteria</taxon>
        <taxon>Pseudomonadati</taxon>
        <taxon>Pseudomonadota</taxon>
        <taxon>Gammaproteobacteria</taxon>
        <taxon>Vibrionales</taxon>
        <taxon>Vibrionaceae</taxon>
        <taxon>Vibrio</taxon>
    </lineage>
</organism>